<dbReference type="RefSeq" id="WP_208056204.1">
    <property type="nucleotide sequence ID" value="NZ_JAGEMK010000006.1"/>
</dbReference>
<dbReference type="Gene3D" id="3.40.630.30">
    <property type="match status" value="1"/>
</dbReference>
<dbReference type="InterPro" id="IPR016181">
    <property type="entry name" value="Acyl_CoA_acyltransferase"/>
</dbReference>
<dbReference type="PROSITE" id="PS51186">
    <property type="entry name" value="GNAT"/>
    <property type="match status" value="1"/>
</dbReference>
<sequence>MIDAFRTEDLDEAAAVFRAVFNKEPWNDAWDLRSARSRLADVLATPGSLGVCLRLDGRLRGFALGHVEQWFTGRHFFLNEMCVETGEQGRGYGSGLLSALERRLVGIEQIYLLTSREGAAEKFYLRGGFRTASRQQMLVKALPGTPVAE</sequence>
<keyword evidence="3" id="KW-1185">Reference proteome</keyword>
<dbReference type="Proteomes" id="UP000664209">
    <property type="component" value="Unassembled WGS sequence"/>
</dbReference>
<feature type="domain" description="N-acetyltransferase" evidence="1">
    <location>
        <begin position="1"/>
        <end position="145"/>
    </location>
</feature>
<organism evidence="2 3">
    <name type="scientific">Actinotalea soli</name>
    <dbReference type="NCBI Taxonomy" id="2819234"/>
    <lineage>
        <taxon>Bacteria</taxon>
        <taxon>Bacillati</taxon>
        <taxon>Actinomycetota</taxon>
        <taxon>Actinomycetes</taxon>
        <taxon>Micrococcales</taxon>
        <taxon>Cellulomonadaceae</taxon>
        <taxon>Actinotalea</taxon>
    </lineage>
</organism>
<dbReference type="SUPFAM" id="SSF55729">
    <property type="entry name" value="Acyl-CoA N-acyltransferases (Nat)"/>
    <property type="match status" value="1"/>
</dbReference>
<dbReference type="Pfam" id="PF00583">
    <property type="entry name" value="Acetyltransf_1"/>
    <property type="match status" value="1"/>
</dbReference>
<proteinExistence type="predicted"/>
<gene>
    <name evidence="2" type="ORF">J4G33_11980</name>
</gene>
<evidence type="ECO:0000313" key="2">
    <source>
        <dbReference type="EMBL" id="MBO1752521.1"/>
    </source>
</evidence>
<accession>A0A939LQF1</accession>
<dbReference type="EMBL" id="JAGEMK010000006">
    <property type="protein sequence ID" value="MBO1752521.1"/>
    <property type="molecule type" value="Genomic_DNA"/>
</dbReference>
<dbReference type="InterPro" id="IPR000182">
    <property type="entry name" value="GNAT_dom"/>
</dbReference>
<evidence type="ECO:0000313" key="3">
    <source>
        <dbReference type="Proteomes" id="UP000664209"/>
    </source>
</evidence>
<dbReference type="AlphaFoldDB" id="A0A939LQF1"/>
<reference evidence="2" key="1">
    <citation type="submission" date="2021-03" db="EMBL/GenBank/DDBJ databases">
        <title>Actinotalea soli sp. nov., isolated from soil.</title>
        <authorList>
            <person name="Ping W."/>
            <person name="Zhang J."/>
        </authorList>
    </citation>
    <scope>NUCLEOTIDE SEQUENCE</scope>
    <source>
        <strain evidence="2">BY-33</strain>
    </source>
</reference>
<dbReference type="GO" id="GO:0016747">
    <property type="term" value="F:acyltransferase activity, transferring groups other than amino-acyl groups"/>
    <property type="evidence" value="ECO:0007669"/>
    <property type="project" value="InterPro"/>
</dbReference>
<comment type="caution">
    <text evidence="2">The sequence shown here is derived from an EMBL/GenBank/DDBJ whole genome shotgun (WGS) entry which is preliminary data.</text>
</comment>
<name>A0A939LQF1_9CELL</name>
<dbReference type="CDD" id="cd04301">
    <property type="entry name" value="NAT_SF"/>
    <property type="match status" value="1"/>
</dbReference>
<evidence type="ECO:0000259" key="1">
    <source>
        <dbReference type="PROSITE" id="PS51186"/>
    </source>
</evidence>
<protein>
    <submittedName>
        <fullName evidence="2">GNAT family N-acetyltransferase</fullName>
    </submittedName>
</protein>